<dbReference type="Proteomes" id="UP000275777">
    <property type="component" value="Chromosome"/>
</dbReference>
<accession>A0A3S4HNC9</accession>
<protein>
    <recommendedName>
        <fullName evidence="3">NTE family protein rssA</fullName>
    </recommendedName>
</protein>
<dbReference type="SUPFAM" id="SSF52151">
    <property type="entry name" value="FabD/lysophospholipase-like"/>
    <property type="match status" value="1"/>
</dbReference>
<name>A0A3S4HNC9_CHRVL</name>
<gene>
    <name evidence="1" type="ORF">NCTC9695_03922</name>
</gene>
<evidence type="ECO:0000313" key="1">
    <source>
        <dbReference type="EMBL" id="VEB43463.1"/>
    </source>
</evidence>
<dbReference type="AlphaFoldDB" id="A0A3S4HNC9"/>
<proteinExistence type="predicted"/>
<evidence type="ECO:0000313" key="2">
    <source>
        <dbReference type="Proteomes" id="UP000275777"/>
    </source>
</evidence>
<dbReference type="EMBL" id="LR134182">
    <property type="protein sequence ID" value="VEB43463.1"/>
    <property type="molecule type" value="Genomic_DNA"/>
</dbReference>
<evidence type="ECO:0008006" key="3">
    <source>
        <dbReference type="Google" id="ProtNLM"/>
    </source>
</evidence>
<sequence length="68" mass="7225">MAVPGVFDLVEDDGKLLVDGAIARNVPVQEVKGRCAEHVIVVDVGTPLLKADEIHSLFDVVDQSSNLA</sequence>
<organism evidence="1 2">
    <name type="scientific">Chromobacterium violaceum</name>
    <dbReference type="NCBI Taxonomy" id="536"/>
    <lineage>
        <taxon>Bacteria</taxon>
        <taxon>Pseudomonadati</taxon>
        <taxon>Pseudomonadota</taxon>
        <taxon>Betaproteobacteria</taxon>
        <taxon>Neisseriales</taxon>
        <taxon>Chromobacteriaceae</taxon>
        <taxon>Chromobacterium</taxon>
    </lineage>
</organism>
<reference evidence="1 2" key="1">
    <citation type="submission" date="2018-12" db="EMBL/GenBank/DDBJ databases">
        <authorList>
            <consortium name="Pathogen Informatics"/>
        </authorList>
    </citation>
    <scope>NUCLEOTIDE SEQUENCE [LARGE SCALE GENOMIC DNA]</scope>
    <source>
        <strain evidence="1 2">NCTC9695</strain>
    </source>
</reference>
<dbReference type="InterPro" id="IPR016035">
    <property type="entry name" value="Acyl_Trfase/lysoPLipase"/>
</dbReference>
<dbReference type="Gene3D" id="3.40.1090.10">
    <property type="entry name" value="Cytosolic phospholipase A2 catalytic domain"/>
    <property type="match status" value="1"/>
</dbReference>